<dbReference type="SUPFAM" id="SSF52833">
    <property type="entry name" value="Thioredoxin-like"/>
    <property type="match status" value="1"/>
</dbReference>
<keyword evidence="2" id="KW-1185">Reference proteome</keyword>
<evidence type="ECO:0000313" key="1">
    <source>
        <dbReference type="EMBL" id="CAJ0723037.1"/>
    </source>
</evidence>
<dbReference type="Proteomes" id="UP001189303">
    <property type="component" value="Unassembled WGS sequence"/>
</dbReference>
<proteinExistence type="predicted"/>
<dbReference type="EMBL" id="CATWFT010000003">
    <property type="protein sequence ID" value="CAJ0723037.1"/>
    <property type="molecule type" value="Genomic_DNA"/>
</dbReference>
<sequence length="126" mass="14647">MNPRRQMKSDQDADPPLLYEAHVFCCVNERPGTHRRGCCASKGSLELANYMCRRAMVTANDRRIRVNLSGCLNACEYGPTMVIYPEGVWYRYETQEDIAEILEQHVVKGHRVERLLLRLEPTKIHR</sequence>
<organism evidence="1 2">
    <name type="scientific">Ralstonia pickettii</name>
    <name type="common">Burkholderia pickettii</name>
    <dbReference type="NCBI Taxonomy" id="329"/>
    <lineage>
        <taxon>Bacteria</taxon>
        <taxon>Pseudomonadati</taxon>
        <taxon>Pseudomonadota</taxon>
        <taxon>Betaproteobacteria</taxon>
        <taxon>Burkholderiales</taxon>
        <taxon>Burkholderiaceae</taxon>
        <taxon>Ralstonia</taxon>
    </lineage>
</organism>
<dbReference type="CDD" id="cd02980">
    <property type="entry name" value="TRX_Fd_family"/>
    <property type="match status" value="1"/>
</dbReference>
<evidence type="ECO:0000313" key="2">
    <source>
        <dbReference type="Proteomes" id="UP001189303"/>
    </source>
</evidence>
<accession>A0ABN9I2M0</accession>
<dbReference type="InterPro" id="IPR036249">
    <property type="entry name" value="Thioredoxin-like_sf"/>
</dbReference>
<protein>
    <recommendedName>
        <fullName evidence="3">Ferredoxin</fullName>
    </recommendedName>
</protein>
<dbReference type="Gene3D" id="3.40.30.10">
    <property type="entry name" value="Glutaredoxin"/>
    <property type="match status" value="1"/>
</dbReference>
<name>A0ABN9I2M0_RALPI</name>
<gene>
    <name evidence="1" type="ORF">R38712_01581</name>
</gene>
<evidence type="ECO:0008006" key="3">
    <source>
        <dbReference type="Google" id="ProtNLM"/>
    </source>
</evidence>
<comment type="caution">
    <text evidence="1">The sequence shown here is derived from an EMBL/GenBank/DDBJ whole genome shotgun (WGS) entry which is preliminary data.</text>
</comment>
<reference evidence="1 2" key="1">
    <citation type="submission" date="2023-07" db="EMBL/GenBank/DDBJ databases">
        <authorList>
            <person name="Peeters C."/>
        </authorList>
    </citation>
    <scope>NUCLEOTIDE SEQUENCE [LARGE SCALE GENOMIC DNA]</scope>
    <source>
        <strain evidence="1 2">R-38712</strain>
    </source>
</reference>